<keyword evidence="3" id="KW-0539">Nucleus</keyword>
<dbReference type="OrthoDB" id="5577072at2759"/>
<feature type="region of interest" description="Disordered" evidence="4">
    <location>
        <begin position="54"/>
        <end position="165"/>
    </location>
</feature>
<dbReference type="InParanoid" id="A5E6K4"/>
<feature type="compositionally biased region" description="Acidic residues" evidence="4">
    <location>
        <begin position="139"/>
        <end position="148"/>
    </location>
</feature>
<dbReference type="AlphaFoldDB" id="A5E6K4"/>
<gene>
    <name evidence="6" type="ORF">LELG_05243</name>
</gene>
<dbReference type="HOGENOM" id="CLU_1496001_0_0_1"/>
<evidence type="ECO:0000259" key="5">
    <source>
        <dbReference type="Pfam" id="PF12656"/>
    </source>
</evidence>
<sequence length="205" mass="22538">MGIKINKKTKPKLLQRANNLGNASSSSSTSTTTTANASVITIIDSSVTPYKTAAKRKLPLKPNSSLTATSKSLKQEPEKIKYGVTEFERKTNSEHKDHESESDSTTIIRRRHYVSDSESEPDQDAVDEFGAAFLRGLGYDEDEDEDEDKNGRAAGPSNKKQFDTAARNRRLGVTLGIGAKVDNLELVKELQSQEADIPLVKRAKK</sequence>
<dbReference type="EMBL" id="CH981532">
    <property type="protein sequence ID" value="EDK47062.1"/>
    <property type="molecule type" value="Genomic_DNA"/>
</dbReference>
<dbReference type="KEGG" id="lel:PVL30_002340"/>
<dbReference type="InterPro" id="IPR026822">
    <property type="entry name" value="Spp2/MOS2_G-patch"/>
</dbReference>
<dbReference type="GeneID" id="5230662"/>
<evidence type="ECO:0000256" key="3">
    <source>
        <dbReference type="ARBA" id="ARBA00023242"/>
    </source>
</evidence>
<evidence type="ECO:0000256" key="1">
    <source>
        <dbReference type="ARBA" id="ARBA00004123"/>
    </source>
</evidence>
<feature type="compositionally biased region" description="Basic residues" evidence="4">
    <location>
        <begin position="1"/>
        <end position="13"/>
    </location>
</feature>
<accession>A5E6K4</accession>
<dbReference type="Pfam" id="PF12656">
    <property type="entry name" value="G-patch_2"/>
    <property type="match status" value="1"/>
</dbReference>
<reference evidence="6 7" key="1">
    <citation type="journal article" date="2009" name="Nature">
        <title>Evolution of pathogenicity and sexual reproduction in eight Candida genomes.</title>
        <authorList>
            <person name="Butler G."/>
            <person name="Rasmussen M.D."/>
            <person name="Lin M.F."/>
            <person name="Santos M.A."/>
            <person name="Sakthikumar S."/>
            <person name="Munro C.A."/>
            <person name="Rheinbay E."/>
            <person name="Grabherr M."/>
            <person name="Forche A."/>
            <person name="Reedy J.L."/>
            <person name="Agrafioti I."/>
            <person name="Arnaud M.B."/>
            <person name="Bates S."/>
            <person name="Brown A.J."/>
            <person name="Brunke S."/>
            <person name="Costanzo M.C."/>
            <person name="Fitzpatrick D.A."/>
            <person name="de Groot P.W."/>
            <person name="Harris D."/>
            <person name="Hoyer L.L."/>
            <person name="Hube B."/>
            <person name="Klis F.M."/>
            <person name="Kodira C."/>
            <person name="Lennard N."/>
            <person name="Logue M.E."/>
            <person name="Martin R."/>
            <person name="Neiman A.M."/>
            <person name="Nikolaou E."/>
            <person name="Quail M.A."/>
            <person name="Quinn J."/>
            <person name="Santos M.C."/>
            <person name="Schmitzberger F.F."/>
            <person name="Sherlock G."/>
            <person name="Shah P."/>
            <person name="Silverstein K.A."/>
            <person name="Skrzypek M.S."/>
            <person name="Soll D."/>
            <person name="Staggs R."/>
            <person name="Stansfield I."/>
            <person name="Stumpf M.P."/>
            <person name="Sudbery P.E."/>
            <person name="Srikantha T."/>
            <person name="Zeng Q."/>
            <person name="Berman J."/>
            <person name="Berriman M."/>
            <person name="Heitman J."/>
            <person name="Gow N.A."/>
            <person name="Lorenz M.C."/>
            <person name="Birren B.W."/>
            <person name="Kellis M."/>
            <person name="Cuomo C.A."/>
        </authorList>
    </citation>
    <scope>NUCLEOTIDE SEQUENCE [LARGE SCALE GENOMIC DNA]</scope>
    <source>
        <strain evidence="7">ATCC 11503 / BCRC 21390 / CBS 2605 / JCM 1781 / NBRC 1676 / NRRL YB-4239</strain>
    </source>
</reference>
<comment type="similarity">
    <text evidence="2">Belongs to the SPP2 family.</text>
</comment>
<dbReference type="VEuPathDB" id="FungiDB:LELG_05243"/>
<feature type="compositionally biased region" description="Polar residues" evidence="4">
    <location>
        <begin position="62"/>
        <end position="72"/>
    </location>
</feature>
<organism evidence="6 7">
    <name type="scientific">Lodderomyces elongisporus (strain ATCC 11503 / CBS 2605 / JCM 1781 / NBRC 1676 / NRRL YB-4239)</name>
    <name type="common">Yeast</name>
    <name type="synonym">Saccharomyces elongisporus</name>
    <dbReference type="NCBI Taxonomy" id="379508"/>
    <lineage>
        <taxon>Eukaryota</taxon>
        <taxon>Fungi</taxon>
        <taxon>Dikarya</taxon>
        <taxon>Ascomycota</taxon>
        <taxon>Saccharomycotina</taxon>
        <taxon>Pichiomycetes</taxon>
        <taxon>Debaryomycetaceae</taxon>
        <taxon>Candida/Lodderomyces clade</taxon>
        <taxon>Lodderomyces</taxon>
    </lineage>
</organism>
<evidence type="ECO:0000313" key="7">
    <source>
        <dbReference type="Proteomes" id="UP000001996"/>
    </source>
</evidence>
<feature type="compositionally biased region" description="Low complexity" evidence="4">
    <location>
        <begin position="22"/>
        <end position="38"/>
    </location>
</feature>
<feature type="domain" description="Spp2/MOS2 G-patch" evidence="5">
    <location>
        <begin position="120"/>
        <end position="182"/>
    </location>
</feature>
<evidence type="ECO:0000256" key="4">
    <source>
        <dbReference type="SAM" id="MobiDB-lite"/>
    </source>
</evidence>
<evidence type="ECO:0000256" key="2">
    <source>
        <dbReference type="ARBA" id="ARBA00008576"/>
    </source>
</evidence>
<name>A5E6K4_LODEL</name>
<keyword evidence="7" id="KW-1185">Reference proteome</keyword>
<proteinExistence type="inferred from homology"/>
<dbReference type="Proteomes" id="UP000001996">
    <property type="component" value="Unassembled WGS sequence"/>
</dbReference>
<dbReference type="GO" id="GO:0005634">
    <property type="term" value="C:nucleus"/>
    <property type="evidence" value="ECO:0007669"/>
    <property type="project" value="UniProtKB-SubCell"/>
</dbReference>
<feature type="compositionally biased region" description="Acidic residues" evidence="4">
    <location>
        <begin position="117"/>
        <end position="127"/>
    </location>
</feature>
<feature type="region of interest" description="Disordered" evidence="4">
    <location>
        <begin position="1"/>
        <end position="38"/>
    </location>
</feature>
<evidence type="ECO:0000313" key="6">
    <source>
        <dbReference type="EMBL" id="EDK47062.1"/>
    </source>
</evidence>
<protein>
    <recommendedName>
        <fullName evidence="5">Spp2/MOS2 G-patch domain-containing protein</fullName>
    </recommendedName>
</protein>
<comment type="subcellular location">
    <subcellularLocation>
        <location evidence="1">Nucleus</location>
    </subcellularLocation>
</comment>
<feature type="compositionally biased region" description="Basic and acidic residues" evidence="4">
    <location>
        <begin position="73"/>
        <end position="101"/>
    </location>
</feature>